<reference evidence="2" key="1">
    <citation type="submission" date="2014-09" db="EMBL/GenBank/DDBJ databases">
        <authorList>
            <person name="Mudge J."/>
            <person name="Ramaraj T."/>
            <person name="Lindquist I.E."/>
            <person name="Bharti A.K."/>
            <person name="Sundararajan A."/>
            <person name="Cameron C.T."/>
            <person name="Woodward J.E."/>
            <person name="May G.D."/>
            <person name="Brubaker C."/>
            <person name="Broadhvest J."/>
            <person name="Wilkins T.A."/>
        </authorList>
    </citation>
    <scope>NUCLEOTIDE SEQUENCE</scope>
    <source>
        <strain evidence="2">cv. AKA8401</strain>
    </source>
</reference>
<dbReference type="Proteomes" id="UP000032142">
    <property type="component" value="Unassembled WGS sequence"/>
</dbReference>
<proteinExistence type="predicted"/>
<evidence type="ECO:0000313" key="2">
    <source>
        <dbReference type="Proteomes" id="UP000032142"/>
    </source>
</evidence>
<accession>A0A0B0PHW2</accession>
<protein>
    <submittedName>
        <fullName evidence="1">Uncharacterized protein</fullName>
    </submittedName>
</protein>
<organism evidence="1 2">
    <name type="scientific">Gossypium arboreum</name>
    <name type="common">Tree cotton</name>
    <name type="synonym">Gossypium nanking</name>
    <dbReference type="NCBI Taxonomy" id="29729"/>
    <lineage>
        <taxon>Eukaryota</taxon>
        <taxon>Viridiplantae</taxon>
        <taxon>Streptophyta</taxon>
        <taxon>Embryophyta</taxon>
        <taxon>Tracheophyta</taxon>
        <taxon>Spermatophyta</taxon>
        <taxon>Magnoliopsida</taxon>
        <taxon>eudicotyledons</taxon>
        <taxon>Gunneridae</taxon>
        <taxon>Pentapetalae</taxon>
        <taxon>rosids</taxon>
        <taxon>malvids</taxon>
        <taxon>Malvales</taxon>
        <taxon>Malvaceae</taxon>
        <taxon>Malvoideae</taxon>
        <taxon>Gossypium</taxon>
    </lineage>
</organism>
<sequence length="31" mass="3630">MDQIEKMTGISHARGLRGCRPRFSRFIRPGR</sequence>
<dbReference type="EMBL" id="KN427128">
    <property type="protein sequence ID" value="KHG24024.1"/>
    <property type="molecule type" value="Genomic_DNA"/>
</dbReference>
<name>A0A0B0PHW2_GOSAR</name>
<dbReference type="AlphaFoldDB" id="A0A0B0PHW2"/>
<gene>
    <name evidence="1" type="ORF">F383_30527</name>
</gene>
<evidence type="ECO:0000313" key="1">
    <source>
        <dbReference type="EMBL" id="KHG24024.1"/>
    </source>
</evidence>
<keyword evidence="2" id="KW-1185">Reference proteome</keyword>